<dbReference type="PANTHER" id="PTHR20966:SF2">
    <property type="entry name" value="ANKYRIN REPEAT AND SOCS BOX PROTEIN 17"/>
    <property type="match status" value="1"/>
</dbReference>
<keyword evidence="1" id="KW-0833">Ubl conjugation pathway</keyword>
<accession>A0AAV8X7Q3</accession>
<protein>
    <submittedName>
        <fullName evidence="3">Uncharacterized protein</fullName>
    </submittedName>
</protein>
<evidence type="ECO:0000313" key="3">
    <source>
        <dbReference type="EMBL" id="KAJ8934584.1"/>
    </source>
</evidence>
<dbReference type="InterPro" id="IPR039147">
    <property type="entry name" value="ASB17"/>
</dbReference>
<gene>
    <name evidence="3" type="ORF">NQ318_008045</name>
</gene>
<dbReference type="Proteomes" id="UP001162162">
    <property type="component" value="Unassembled WGS sequence"/>
</dbReference>
<dbReference type="EMBL" id="JAPWTK010001018">
    <property type="protein sequence ID" value="KAJ8934584.1"/>
    <property type="molecule type" value="Genomic_DNA"/>
</dbReference>
<evidence type="ECO:0000256" key="2">
    <source>
        <dbReference type="ARBA" id="ARBA00023043"/>
    </source>
</evidence>
<dbReference type="PANTHER" id="PTHR20966">
    <property type="entry name" value="ANKYRIN REPEAT AND SOCS BOX PROTEIN 17"/>
    <property type="match status" value="1"/>
</dbReference>
<evidence type="ECO:0000313" key="4">
    <source>
        <dbReference type="Proteomes" id="UP001162162"/>
    </source>
</evidence>
<name>A0AAV8X7Q3_9CUCU</name>
<comment type="caution">
    <text evidence="3">The sequence shown here is derived from an EMBL/GenBank/DDBJ whole genome shotgun (WGS) entry which is preliminary data.</text>
</comment>
<keyword evidence="4" id="KW-1185">Reference proteome</keyword>
<sequence>MESLLRCYFHIFNEFPRNSLHDRRKRENMVDYISTLIEACSAVEGDTQESCRIAIQTIISYHEEMRSKNGKVCMLGKYHNILYVAVKLCYVWQLKDVDTVSLLLEHIYSCERTFERIQIGAIFGNMAPHYVAGWKCDFDSQEENLRAVVYFLDKANKSRLELPFDSGNGKSLYRFIDLPIESCAKASPLKLAVELGLPDKLLIFLRFGATVHTEHGGVNVFEHLLNRLSEFNHVYPYNLVSCLQLLLRVVPVVHLRTKHDTLHEEEKTLQELISDRYSDLVDDGILPLSRCGLNPP</sequence>
<dbReference type="AlphaFoldDB" id="A0AAV8X7Q3"/>
<reference evidence="3" key="1">
    <citation type="journal article" date="2023" name="Insect Mol. Biol.">
        <title>Genome sequencing provides insights into the evolution of gene families encoding plant cell wall-degrading enzymes in longhorned beetles.</title>
        <authorList>
            <person name="Shin N.R."/>
            <person name="Okamura Y."/>
            <person name="Kirsch R."/>
            <person name="Pauchet Y."/>
        </authorList>
    </citation>
    <scope>NUCLEOTIDE SEQUENCE</scope>
    <source>
        <strain evidence="3">AMC_N1</strain>
    </source>
</reference>
<proteinExistence type="predicted"/>
<organism evidence="3 4">
    <name type="scientific">Aromia moschata</name>
    <dbReference type="NCBI Taxonomy" id="1265417"/>
    <lineage>
        <taxon>Eukaryota</taxon>
        <taxon>Metazoa</taxon>
        <taxon>Ecdysozoa</taxon>
        <taxon>Arthropoda</taxon>
        <taxon>Hexapoda</taxon>
        <taxon>Insecta</taxon>
        <taxon>Pterygota</taxon>
        <taxon>Neoptera</taxon>
        <taxon>Endopterygota</taxon>
        <taxon>Coleoptera</taxon>
        <taxon>Polyphaga</taxon>
        <taxon>Cucujiformia</taxon>
        <taxon>Chrysomeloidea</taxon>
        <taxon>Cerambycidae</taxon>
        <taxon>Cerambycinae</taxon>
        <taxon>Callichromatini</taxon>
        <taxon>Aromia</taxon>
    </lineage>
</organism>
<keyword evidence="2" id="KW-0040">ANK repeat</keyword>
<evidence type="ECO:0000256" key="1">
    <source>
        <dbReference type="ARBA" id="ARBA00022786"/>
    </source>
</evidence>